<evidence type="ECO:0000313" key="1">
    <source>
        <dbReference type="EMBL" id="KAI3829103.1"/>
    </source>
</evidence>
<sequence>MSFVGVKINGATIVFFFLVFVGRHGSCMLCSKLEPCLSERLLPAIVCSELYSQIHRLPRHISVLSLYLVAVSLYLILFIPFSFPPAPIGFELRRWSSKSITCCAYMNH</sequence>
<reference evidence="1 2" key="2">
    <citation type="journal article" date="2022" name="Mol. Ecol. Resour.">
        <title>The genomes of chicory, endive, great burdock and yacon provide insights into Asteraceae paleo-polyploidization history and plant inulin production.</title>
        <authorList>
            <person name="Fan W."/>
            <person name="Wang S."/>
            <person name="Wang H."/>
            <person name="Wang A."/>
            <person name="Jiang F."/>
            <person name="Liu H."/>
            <person name="Zhao H."/>
            <person name="Xu D."/>
            <person name="Zhang Y."/>
        </authorList>
    </citation>
    <scope>NUCLEOTIDE SEQUENCE [LARGE SCALE GENOMIC DNA]</scope>
    <source>
        <strain evidence="2">cv. Yunnan</strain>
        <tissue evidence="1">Leaves</tissue>
    </source>
</reference>
<comment type="caution">
    <text evidence="1">The sequence shown here is derived from an EMBL/GenBank/DDBJ whole genome shotgun (WGS) entry which is preliminary data.</text>
</comment>
<proteinExistence type="predicted"/>
<name>A0ACB9KA54_9ASTR</name>
<reference evidence="2" key="1">
    <citation type="journal article" date="2022" name="Mol. Ecol. Resour.">
        <title>The genomes of chicory, endive, great burdock and yacon provide insights into Asteraceae palaeo-polyploidization history and plant inulin production.</title>
        <authorList>
            <person name="Fan W."/>
            <person name="Wang S."/>
            <person name="Wang H."/>
            <person name="Wang A."/>
            <person name="Jiang F."/>
            <person name="Liu H."/>
            <person name="Zhao H."/>
            <person name="Xu D."/>
            <person name="Zhang Y."/>
        </authorList>
    </citation>
    <scope>NUCLEOTIDE SEQUENCE [LARGE SCALE GENOMIC DNA]</scope>
    <source>
        <strain evidence="2">cv. Yunnan</strain>
    </source>
</reference>
<dbReference type="EMBL" id="CM042018">
    <property type="protein sequence ID" value="KAI3829103.1"/>
    <property type="molecule type" value="Genomic_DNA"/>
</dbReference>
<protein>
    <submittedName>
        <fullName evidence="1">Uncharacterized protein</fullName>
    </submittedName>
</protein>
<evidence type="ECO:0000313" key="2">
    <source>
        <dbReference type="Proteomes" id="UP001056120"/>
    </source>
</evidence>
<dbReference type="Proteomes" id="UP001056120">
    <property type="component" value="Linkage Group LG01"/>
</dbReference>
<gene>
    <name evidence="1" type="ORF">L1987_03217</name>
</gene>
<keyword evidence="2" id="KW-1185">Reference proteome</keyword>
<accession>A0ACB9KA54</accession>
<organism evidence="1 2">
    <name type="scientific">Smallanthus sonchifolius</name>
    <dbReference type="NCBI Taxonomy" id="185202"/>
    <lineage>
        <taxon>Eukaryota</taxon>
        <taxon>Viridiplantae</taxon>
        <taxon>Streptophyta</taxon>
        <taxon>Embryophyta</taxon>
        <taxon>Tracheophyta</taxon>
        <taxon>Spermatophyta</taxon>
        <taxon>Magnoliopsida</taxon>
        <taxon>eudicotyledons</taxon>
        <taxon>Gunneridae</taxon>
        <taxon>Pentapetalae</taxon>
        <taxon>asterids</taxon>
        <taxon>campanulids</taxon>
        <taxon>Asterales</taxon>
        <taxon>Asteraceae</taxon>
        <taxon>Asteroideae</taxon>
        <taxon>Heliantheae alliance</taxon>
        <taxon>Millerieae</taxon>
        <taxon>Smallanthus</taxon>
    </lineage>
</organism>